<organism evidence="2 3">
    <name type="scientific">Pantoea stewartii subsp. stewartii DC283</name>
    <dbReference type="NCBI Taxonomy" id="660596"/>
    <lineage>
        <taxon>Bacteria</taxon>
        <taxon>Pseudomonadati</taxon>
        <taxon>Pseudomonadota</taxon>
        <taxon>Gammaproteobacteria</taxon>
        <taxon>Enterobacterales</taxon>
        <taxon>Erwiniaceae</taxon>
        <taxon>Pantoea</taxon>
    </lineage>
</organism>
<evidence type="ECO:0000313" key="3">
    <source>
        <dbReference type="Proteomes" id="UP000192380"/>
    </source>
</evidence>
<protein>
    <recommendedName>
        <fullName evidence="4">C-type lysozyme inhibitor domain-containing protein</fullName>
    </recommendedName>
</protein>
<evidence type="ECO:0000256" key="1">
    <source>
        <dbReference type="SAM" id="SignalP"/>
    </source>
</evidence>
<keyword evidence="3" id="KW-1185">Reference proteome</keyword>
<feature type="signal peptide" evidence="1">
    <location>
        <begin position="1"/>
        <end position="22"/>
    </location>
</feature>
<dbReference type="Proteomes" id="UP000192380">
    <property type="component" value="Chromosome"/>
</dbReference>
<dbReference type="EMBL" id="CP017581">
    <property type="protein sequence ID" value="ARF51915.1"/>
    <property type="molecule type" value="Genomic_DNA"/>
</dbReference>
<reference evidence="2 3" key="1">
    <citation type="submission" date="2016-10" db="EMBL/GenBank/DDBJ databases">
        <title>Complete Genome Assembly of Pantoea stewartii subsp. stewartii DC283, a Corn Pathogen.</title>
        <authorList>
            <person name="Duong D.A."/>
            <person name="Stevens A.M."/>
            <person name="Jensen R.V."/>
        </authorList>
    </citation>
    <scope>NUCLEOTIDE SEQUENCE [LARGE SCALE GENOMIC DNA]</scope>
    <source>
        <strain evidence="2 3">DC283</strain>
    </source>
</reference>
<feature type="chain" id="PRO_5046806301" description="C-type lysozyme inhibitor domain-containing protein" evidence="1">
    <location>
        <begin position="23"/>
        <end position="114"/>
    </location>
</feature>
<keyword evidence="1" id="KW-0732">Signal</keyword>
<evidence type="ECO:0008006" key="4">
    <source>
        <dbReference type="Google" id="ProtNLM"/>
    </source>
</evidence>
<evidence type="ECO:0000313" key="2">
    <source>
        <dbReference type="EMBL" id="ARF51915.1"/>
    </source>
</evidence>
<name>A0ABN4Z515_PANSE</name>
<dbReference type="RefSeq" id="WP_044242124.1">
    <property type="nucleotide sequence ID" value="NZ_AHIE01000017.1"/>
</dbReference>
<sequence length="114" mass="12159">MKIFPLLLICLTAASLPLVSSAKELTCSITHHIKNEDGSISSEIVGNDFPVSDFGNSFSFTILGKKIESPELTPVKAGDGDALSGKRGEMLFSKIDGSYVMSVGKEGYVISNCR</sequence>
<accession>A0ABN4Z515</accession>
<proteinExistence type="predicted"/>
<gene>
    <name evidence="2" type="ORF">DSJ_12275</name>
</gene>